<protein>
    <submittedName>
        <fullName evidence="1">Uncharacterized protein</fullName>
    </submittedName>
</protein>
<sequence>MTARFRGVTIGQPLAPMVLEAGHAGPAAMAGRALFRFLRLGRPVSPLRLGDRFRKAMDQFDKVWEVVRIWTTVDGLLHVRLRCLDG</sequence>
<reference evidence="1 2" key="1">
    <citation type="journal article" date="2005" name="DNA Res.">
        <title>Complete genome sequence of the facultative anaerobic magnetotactic bacterium Magnetospirillum sp. strain AMB-1.</title>
        <authorList>
            <person name="Matsunaga T."/>
            <person name="Okamura Y."/>
            <person name="Fukuda Y."/>
            <person name="Wahyudi A.T."/>
            <person name="Murase Y."/>
            <person name="Takeyama H."/>
        </authorList>
    </citation>
    <scope>NUCLEOTIDE SEQUENCE [LARGE SCALE GENOMIC DNA]</scope>
    <source>
        <strain evidence="2">ATCC 700264 / AMB-1</strain>
    </source>
</reference>
<name>Q2W119_PARM1</name>
<evidence type="ECO:0000313" key="1">
    <source>
        <dbReference type="EMBL" id="BAE52456.1"/>
    </source>
</evidence>
<evidence type="ECO:0000313" key="2">
    <source>
        <dbReference type="Proteomes" id="UP000007058"/>
    </source>
</evidence>
<dbReference type="KEGG" id="mag:amb3652"/>
<proteinExistence type="predicted"/>
<dbReference type="EMBL" id="AP007255">
    <property type="protein sequence ID" value="BAE52456.1"/>
    <property type="molecule type" value="Genomic_DNA"/>
</dbReference>
<keyword evidence="2" id="KW-1185">Reference proteome</keyword>
<accession>Q2W119</accession>
<dbReference type="Proteomes" id="UP000007058">
    <property type="component" value="Chromosome"/>
</dbReference>
<organism evidence="1 2">
    <name type="scientific">Paramagnetospirillum magneticum (strain ATCC 700264 / AMB-1)</name>
    <name type="common">Magnetospirillum magneticum</name>
    <dbReference type="NCBI Taxonomy" id="342108"/>
    <lineage>
        <taxon>Bacteria</taxon>
        <taxon>Pseudomonadati</taxon>
        <taxon>Pseudomonadota</taxon>
        <taxon>Alphaproteobacteria</taxon>
        <taxon>Rhodospirillales</taxon>
        <taxon>Magnetospirillaceae</taxon>
        <taxon>Paramagnetospirillum</taxon>
    </lineage>
</organism>
<gene>
    <name evidence="1" type="ordered locus">amb3652</name>
</gene>
<dbReference type="AlphaFoldDB" id="Q2W119"/>
<dbReference type="HOGENOM" id="CLU_2494185_0_0_5"/>
<dbReference type="STRING" id="342108.amb3652"/>